<feature type="compositionally biased region" description="Polar residues" evidence="1">
    <location>
        <begin position="10"/>
        <end position="21"/>
    </location>
</feature>
<reference evidence="2" key="1">
    <citation type="journal article" date="2018" name="Nat. Genet.">
        <title>Extensive intraspecific gene order and gene structural variations between Mo17 and other maize genomes.</title>
        <authorList>
            <person name="Sun S."/>
            <person name="Zhou Y."/>
            <person name="Chen J."/>
            <person name="Shi J."/>
            <person name="Zhao H."/>
            <person name="Zhao H."/>
            <person name="Song W."/>
            <person name="Zhang M."/>
            <person name="Cui Y."/>
            <person name="Dong X."/>
            <person name="Liu H."/>
            <person name="Ma X."/>
            <person name="Jiao Y."/>
            <person name="Wang B."/>
            <person name="Wei X."/>
            <person name="Stein J.C."/>
            <person name="Glaubitz J.C."/>
            <person name="Lu F."/>
            <person name="Yu G."/>
            <person name="Liang C."/>
            <person name="Fengler K."/>
            <person name="Li B."/>
            <person name="Rafalski A."/>
            <person name="Schnable P.S."/>
            <person name="Ware D.H."/>
            <person name="Buckler E.S."/>
            <person name="Lai J."/>
        </authorList>
    </citation>
    <scope>NUCLEOTIDE SEQUENCE [LARGE SCALE GENOMIC DNA]</scope>
    <source>
        <tissue evidence="2">Seedling</tissue>
    </source>
</reference>
<accession>A0A3L6GE32</accession>
<dbReference type="AlphaFoldDB" id="A0A3L6GE32"/>
<name>A0A3L6GE32_MAIZE</name>
<organism evidence="2">
    <name type="scientific">Zea mays</name>
    <name type="common">Maize</name>
    <dbReference type="NCBI Taxonomy" id="4577"/>
    <lineage>
        <taxon>Eukaryota</taxon>
        <taxon>Viridiplantae</taxon>
        <taxon>Streptophyta</taxon>
        <taxon>Embryophyta</taxon>
        <taxon>Tracheophyta</taxon>
        <taxon>Spermatophyta</taxon>
        <taxon>Magnoliopsida</taxon>
        <taxon>Liliopsida</taxon>
        <taxon>Poales</taxon>
        <taxon>Poaceae</taxon>
        <taxon>PACMAD clade</taxon>
        <taxon>Panicoideae</taxon>
        <taxon>Andropogonodae</taxon>
        <taxon>Andropogoneae</taxon>
        <taxon>Tripsacinae</taxon>
        <taxon>Zea</taxon>
    </lineage>
</organism>
<dbReference type="EMBL" id="NCVQ01000002">
    <property type="protein sequence ID" value="PWZ46548.1"/>
    <property type="molecule type" value="Genomic_DNA"/>
</dbReference>
<evidence type="ECO:0000256" key="1">
    <source>
        <dbReference type="SAM" id="MobiDB-lite"/>
    </source>
</evidence>
<sequence>MRKGAASARGSGSTTPAQRNLLSARPNSDLDAAELQKDGSGLQAGGCFPPPRRRSDRCHHRRGRTTELGPRSTSTAATDGHCFLLAPATVALAHSVQQGRIASLCFFCLPRAAAPARLVCPRETRLLGDLSFNPTSFAGPFRFSLCPVVQSAL</sequence>
<feature type="region of interest" description="Disordered" evidence="1">
    <location>
        <begin position="1"/>
        <end position="75"/>
    </location>
</feature>
<gene>
    <name evidence="2" type="ORF">Zm00014a_002045</name>
</gene>
<protein>
    <submittedName>
        <fullName evidence="2">Uncharacterized protein</fullName>
    </submittedName>
</protein>
<proteinExistence type="predicted"/>
<dbReference type="Proteomes" id="UP000251960">
    <property type="component" value="Chromosome 10"/>
</dbReference>
<evidence type="ECO:0000313" key="2">
    <source>
        <dbReference type="EMBL" id="PWZ46548.1"/>
    </source>
</evidence>
<feature type="compositionally biased region" description="Basic residues" evidence="1">
    <location>
        <begin position="51"/>
        <end position="63"/>
    </location>
</feature>
<comment type="caution">
    <text evidence="2">The sequence shown here is derived from an EMBL/GenBank/DDBJ whole genome shotgun (WGS) entry which is preliminary data.</text>
</comment>